<name>A0ABN3ASL9_9MICO</name>
<feature type="transmembrane region" description="Helical" evidence="1">
    <location>
        <begin position="163"/>
        <end position="182"/>
    </location>
</feature>
<feature type="transmembrane region" description="Helical" evidence="1">
    <location>
        <begin position="125"/>
        <end position="151"/>
    </location>
</feature>
<feature type="transmembrane region" description="Helical" evidence="1">
    <location>
        <begin position="62"/>
        <end position="79"/>
    </location>
</feature>
<protein>
    <submittedName>
        <fullName evidence="2">Uncharacterized protein</fullName>
    </submittedName>
</protein>
<feature type="transmembrane region" description="Helical" evidence="1">
    <location>
        <begin position="91"/>
        <end position="113"/>
    </location>
</feature>
<organism evidence="2 3">
    <name type="scientific">Agrococcus versicolor</name>
    <dbReference type="NCBI Taxonomy" id="501482"/>
    <lineage>
        <taxon>Bacteria</taxon>
        <taxon>Bacillati</taxon>
        <taxon>Actinomycetota</taxon>
        <taxon>Actinomycetes</taxon>
        <taxon>Micrococcales</taxon>
        <taxon>Microbacteriaceae</taxon>
        <taxon>Agrococcus</taxon>
    </lineage>
</organism>
<sequence>MTIAPAPSPVRAAPLGLPAPDRWHRGLVVLAAAMGMLAVVAAVLAVVDQREILGQGAWLKPLKFAISLGLYAVTLAWMLGQLRRWRRIADVAGTITVVAIVAEIVIIVGAAAAGTTSHFNVSTPLAAALWAVMGTSIAVLWIAGLVVAVALALNPMPDAARTLAVRAGVVLGLVGMALAFLMTGPTAAQLDDFQGIAGAHAVGVADGGAGLPLLGWSTVAGDLRVPHFVGMHALQLLPLAALGLELAALRVPLLHDGRTRLELVAVAAVAVALSLAVLTAQALSGQSVVAPAGGILVAGIALAIATAGGAAAVLVRGARRAARTASAA</sequence>
<keyword evidence="1" id="KW-0812">Transmembrane</keyword>
<keyword evidence="1" id="KW-0472">Membrane</keyword>
<dbReference type="Proteomes" id="UP001501599">
    <property type="component" value="Unassembled WGS sequence"/>
</dbReference>
<evidence type="ECO:0000313" key="2">
    <source>
        <dbReference type="EMBL" id="GAA2174280.1"/>
    </source>
</evidence>
<feature type="transmembrane region" description="Helical" evidence="1">
    <location>
        <begin position="295"/>
        <end position="315"/>
    </location>
</feature>
<reference evidence="2 3" key="1">
    <citation type="journal article" date="2019" name="Int. J. Syst. Evol. Microbiol.">
        <title>The Global Catalogue of Microorganisms (GCM) 10K type strain sequencing project: providing services to taxonomists for standard genome sequencing and annotation.</title>
        <authorList>
            <consortium name="The Broad Institute Genomics Platform"/>
            <consortium name="The Broad Institute Genome Sequencing Center for Infectious Disease"/>
            <person name="Wu L."/>
            <person name="Ma J."/>
        </authorList>
    </citation>
    <scope>NUCLEOTIDE SEQUENCE [LARGE SCALE GENOMIC DNA]</scope>
    <source>
        <strain evidence="2 3">JCM 16026</strain>
    </source>
</reference>
<feature type="transmembrane region" description="Helical" evidence="1">
    <location>
        <begin position="233"/>
        <end position="251"/>
    </location>
</feature>
<gene>
    <name evidence="2" type="ORF">GCM10009846_19610</name>
</gene>
<evidence type="ECO:0000313" key="3">
    <source>
        <dbReference type="Proteomes" id="UP001501599"/>
    </source>
</evidence>
<feature type="transmembrane region" description="Helical" evidence="1">
    <location>
        <begin position="263"/>
        <end position="283"/>
    </location>
</feature>
<keyword evidence="3" id="KW-1185">Reference proteome</keyword>
<dbReference type="EMBL" id="BAAAQT010000006">
    <property type="protein sequence ID" value="GAA2174280.1"/>
    <property type="molecule type" value="Genomic_DNA"/>
</dbReference>
<comment type="caution">
    <text evidence="2">The sequence shown here is derived from an EMBL/GenBank/DDBJ whole genome shotgun (WGS) entry which is preliminary data.</text>
</comment>
<evidence type="ECO:0000256" key="1">
    <source>
        <dbReference type="SAM" id="Phobius"/>
    </source>
</evidence>
<keyword evidence="1" id="KW-1133">Transmembrane helix</keyword>
<feature type="transmembrane region" description="Helical" evidence="1">
    <location>
        <begin position="27"/>
        <end position="47"/>
    </location>
</feature>
<proteinExistence type="predicted"/>
<dbReference type="RefSeq" id="WP_344343089.1">
    <property type="nucleotide sequence ID" value="NZ_BAAAQT010000006.1"/>
</dbReference>
<accession>A0ABN3ASL9</accession>